<organism evidence="2 3">
    <name type="scientific">Globodera rostochiensis</name>
    <name type="common">Golden nematode worm</name>
    <name type="synonym">Heterodera rostochiensis</name>
    <dbReference type="NCBI Taxonomy" id="31243"/>
    <lineage>
        <taxon>Eukaryota</taxon>
        <taxon>Metazoa</taxon>
        <taxon>Ecdysozoa</taxon>
        <taxon>Nematoda</taxon>
        <taxon>Chromadorea</taxon>
        <taxon>Rhabditida</taxon>
        <taxon>Tylenchina</taxon>
        <taxon>Tylenchomorpha</taxon>
        <taxon>Tylenchoidea</taxon>
        <taxon>Heteroderidae</taxon>
        <taxon>Heteroderinae</taxon>
        <taxon>Globodera</taxon>
    </lineage>
</organism>
<accession>A0A914ICJ1</accession>
<dbReference type="AlphaFoldDB" id="A0A914ICJ1"/>
<dbReference type="Proteomes" id="UP000887572">
    <property type="component" value="Unplaced"/>
</dbReference>
<evidence type="ECO:0000313" key="2">
    <source>
        <dbReference type="Proteomes" id="UP000887572"/>
    </source>
</evidence>
<name>A0A914ICJ1_GLORO</name>
<reference evidence="3" key="1">
    <citation type="submission" date="2022-11" db="UniProtKB">
        <authorList>
            <consortium name="WormBaseParasite"/>
        </authorList>
    </citation>
    <scope>IDENTIFICATION</scope>
</reference>
<protein>
    <submittedName>
        <fullName evidence="3">Uncharacterized protein</fullName>
    </submittedName>
</protein>
<keyword evidence="1" id="KW-1133">Transmembrane helix</keyword>
<feature type="transmembrane region" description="Helical" evidence="1">
    <location>
        <begin position="64"/>
        <end position="83"/>
    </location>
</feature>
<evidence type="ECO:0000256" key="1">
    <source>
        <dbReference type="SAM" id="Phobius"/>
    </source>
</evidence>
<keyword evidence="1" id="KW-0472">Membrane</keyword>
<dbReference type="WBParaSite" id="Gr19_v10_g9578.t2">
    <property type="protein sequence ID" value="Gr19_v10_g9578.t2"/>
    <property type="gene ID" value="Gr19_v10_g9578"/>
</dbReference>
<evidence type="ECO:0000313" key="3">
    <source>
        <dbReference type="WBParaSite" id="Gr19_v10_g9578.t2"/>
    </source>
</evidence>
<proteinExistence type="predicted"/>
<keyword evidence="2" id="KW-1185">Reference proteome</keyword>
<sequence length="169" mass="19891">MWMAKHRHVRGGGGILVLNEWHKTTMGISFNPKTSTDPQFWPSALPPMRWNVWRKTEDSPVLTSVYEMLTQILLIAVFLPFFLQNSDCNLCLPSVASMLNAKQRNLILEKQTRWTRMGRQEIGKDLKKHPKQPDFLFLYYKINGNPTRIFRRNPFCSFSLLPKHYCHEK</sequence>
<keyword evidence="1" id="KW-0812">Transmembrane</keyword>